<reference evidence="6 7" key="1">
    <citation type="journal article" date="2016" name="Nat. Commun.">
        <title>Thousands of microbial genomes shed light on interconnected biogeochemical processes in an aquifer system.</title>
        <authorList>
            <person name="Anantharaman K."/>
            <person name="Brown C.T."/>
            <person name="Hug L.A."/>
            <person name="Sharon I."/>
            <person name="Castelle C.J."/>
            <person name="Probst A.J."/>
            <person name="Thomas B.C."/>
            <person name="Singh A."/>
            <person name="Wilkins M.J."/>
            <person name="Karaoz U."/>
            <person name="Brodie E.L."/>
            <person name="Williams K.H."/>
            <person name="Hubbard S.S."/>
            <person name="Banfield J.F."/>
        </authorList>
    </citation>
    <scope>NUCLEOTIDE SEQUENCE [LARGE SCALE GENOMIC DNA]</scope>
</reference>
<dbReference type="InterPro" id="IPR031107">
    <property type="entry name" value="Small_HSP"/>
</dbReference>
<dbReference type="AlphaFoldDB" id="A0A1F6WJI0"/>
<feature type="region of interest" description="Disordered" evidence="3">
    <location>
        <begin position="21"/>
        <end position="52"/>
    </location>
</feature>
<sequence length="167" mass="19691">MFKIEKKRSFWERLTGSVHLEEIEEKDEKNKKKHIGKNSRNGERGLTEEENDWMKEEEEGQLTVDVYQTPTEVVVQAMVAGVRPDDLQITITRDMVTIRGKREENRTIEEENYFARELYWGTFSRTILLPQEVEPEEAEATERHGFLTIRLPKLDKNKQANVRVKSL</sequence>
<comment type="caution">
    <text evidence="6">The sequence shown here is derived from an EMBL/GenBank/DDBJ whole genome shotgun (WGS) entry which is preliminary data.</text>
</comment>
<evidence type="ECO:0000259" key="5">
    <source>
        <dbReference type="PROSITE" id="PS51203"/>
    </source>
</evidence>
<dbReference type="CDD" id="cd06464">
    <property type="entry name" value="ACD_sHsps-like"/>
    <property type="match status" value="1"/>
</dbReference>
<accession>A0A1F6WJI0</accession>
<evidence type="ECO:0000313" key="7">
    <source>
        <dbReference type="Proteomes" id="UP000179880"/>
    </source>
</evidence>
<gene>
    <name evidence="6" type="ORF">A3B93_02380</name>
</gene>
<evidence type="ECO:0000313" key="6">
    <source>
        <dbReference type="EMBL" id="OGI82042.1"/>
    </source>
</evidence>
<dbReference type="Proteomes" id="UP000179880">
    <property type="component" value="Unassembled WGS sequence"/>
</dbReference>
<evidence type="ECO:0000256" key="1">
    <source>
        <dbReference type="PROSITE-ProRule" id="PRU00285"/>
    </source>
</evidence>
<dbReference type="InterPro" id="IPR008978">
    <property type="entry name" value="HSP20-like_chaperone"/>
</dbReference>
<dbReference type="SUPFAM" id="SSF49764">
    <property type="entry name" value="HSP20-like chaperones"/>
    <property type="match status" value="1"/>
</dbReference>
<dbReference type="PROSITE" id="PS01031">
    <property type="entry name" value="SHSP"/>
    <property type="match status" value="1"/>
</dbReference>
<proteinExistence type="inferred from homology"/>
<evidence type="ECO:0000256" key="2">
    <source>
        <dbReference type="RuleBase" id="RU003616"/>
    </source>
</evidence>
<protein>
    <submittedName>
        <fullName evidence="6">Uncharacterized protein</fullName>
    </submittedName>
</protein>
<feature type="domain" description="SHSP" evidence="4">
    <location>
        <begin position="55"/>
        <end position="167"/>
    </location>
</feature>
<feature type="domain" description="CS" evidence="5">
    <location>
        <begin position="59"/>
        <end position="167"/>
    </location>
</feature>
<name>A0A1F6WJI0_9BACT</name>
<evidence type="ECO:0000256" key="3">
    <source>
        <dbReference type="SAM" id="MobiDB-lite"/>
    </source>
</evidence>
<comment type="similarity">
    <text evidence="1 2">Belongs to the small heat shock protein (HSP20) family.</text>
</comment>
<dbReference type="EMBL" id="MFUH01000013">
    <property type="protein sequence ID" value="OGI82042.1"/>
    <property type="molecule type" value="Genomic_DNA"/>
</dbReference>
<dbReference type="PROSITE" id="PS51203">
    <property type="entry name" value="CS"/>
    <property type="match status" value="1"/>
</dbReference>
<dbReference type="PANTHER" id="PTHR11527">
    <property type="entry name" value="HEAT-SHOCK PROTEIN 20 FAMILY MEMBER"/>
    <property type="match status" value="1"/>
</dbReference>
<organism evidence="6 7">
    <name type="scientific">Candidatus Nomurabacteria bacterium RIFCSPHIGHO2_02_FULL_42_24</name>
    <dbReference type="NCBI Taxonomy" id="1801757"/>
    <lineage>
        <taxon>Bacteria</taxon>
        <taxon>Candidatus Nomuraibacteriota</taxon>
    </lineage>
</organism>
<dbReference type="InterPro" id="IPR002068">
    <property type="entry name" value="A-crystallin/Hsp20_dom"/>
</dbReference>
<dbReference type="Pfam" id="PF00011">
    <property type="entry name" value="HSP20"/>
    <property type="match status" value="1"/>
</dbReference>
<dbReference type="InterPro" id="IPR007052">
    <property type="entry name" value="CS_dom"/>
</dbReference>
<evidence type="ECO:0000259" key="4">
    <source>
        <dbReference type="PROSITE" id="PS01031"/>
    </source>
</evidence>
<dbReference type="Gene3D" id="2.60.40.790">
    <property type="match status" value="1"/>
</dbReference>